<keyword evidence="5" id="KW-1185">Reference proteome</keyword>
<accession>A0A4Q7ZJM1</accession>
<dbReference type="Gene3D" id="3.40.50.150">
    <property type="entry name" value="Vaccinia Virus protein VP39"/>
    <property type="match status" value="1"/>
</dbReference>
<dbReference type="PANTHER" id="PTHR43861:SF1">
    <property type="entry name" value="TRANS-ACONITATE 2-METHYLTRANSFERASE"/>
    <property type="match status" value="1"/>
</dbReference>
<keyword evidence="2 4" id="KW-0808">Transferase</keyword>
<dbReference type="Pfam" id="PF13649">
    <property type="entry name" value="Methyltransf_25"/>
    <property type="match status" value="1"/>
</dbReference>
<proteinExistence type="predicted"/>
<dbReference type="InterPro" id="IPR041698">
    <property type="entry name" value="Methyltransf_25"/>
</dbReference>
<dbReference type="SUPFAM" id="SSF53335">
    <property type="entry name" value="S-adenosyl-L-methionine-dependent methyltransferases"/>
    <property type="match status" value="1"/>
</dbReference>
<comment type="caution">
    <text evidence="4">The sequence shown here is derived from an EMBL/GenBank/DDBJ whole genome shotgun (WGS) entry which is preliminary data.</text>
</comment>
<organism evidence="4 5">
    <name type="scientific">Krasilnikovia cinnamomea</name>
    <dbReference type="NCBI Taxonomy" id="349313"/>
    <lineage>
        <taxon>Bacteria</taxon>
        <taxon>Bacillati</taxon>
        <taxon>Actinomycetota</taxon>
        <taxon>Actinomycetes</taxon>
        <taxon>Micromonosporales</taxon>
        <taxon>Micromonosporaceae</taxon>
        <taxon>Krasilnikovia</taxon>
    </lineage>
</organism>
<dbReference type="CDD" id="cd02440">
    <property type="entry name" value="AdoMet_MTases"/>
    <property type="match status" value="1"/>
</dbReference>
<evidence type="ECO:0000313" key="5">
    <source>
        <dbReference type="Proteomes" id="UP000292564"/>
    </source>
</evidence>
<sequence length="223" mass="24497">MDTAGSSTTASMAIAAHYDRLFETHHMSATGVEWPSDAIHHAVFDGLLRDVRLHRALSVLDVGCGYGALIGYLESRGCAPRRYLGVEVSRLALAAAQDRWPANCRFLLGDFSREDFEVEADFDLAVCAGALVHFVDPDGLHIATMIDKMLQASPCVVFNVISDADADAGYADPPVSGEPYVLGIPQLERVLDRLSGKWPTLQWHTHCAQTWPRSTDVFVRLTR</sequence>
<feature type="domain" description="Methyltransferase" evidence="3">
    <location>
        <begin position="59"/>
        <end position="141"/>
    </location>
</feature>
<evidence type="ECO:0000256" key="1">
    <source>
        <dbReference type="ARBA" id="ARBA00022603"/>
    </source>
</evidence>
<dbReference type="GO" id="GO:0032259">
    <property type="term" value="P:methylation"/>
    <property type="evidence" value="ECO:0007669"/>
    <property type="project" value="UniProtKB-KW"/>
</dbReference>
<dbReference type="GO" id="GO:0008168">
    <property type="term" value="F:methyltransferase activity"/>
    <property type="evidence" value="ECO:0007669"/>
    <property type="project" value="UniProtKB-KW"/>
</dbReference>
<evidence type="ECO:0000256" key="2">
    <source>
        <dbReference type="ARBA" id="ARBA00022679"/>
    </source>
</evidence>
<keyword evidence="1 4" id="KW-0489">Methyltransferase</keyword>
<dbReference type="Proteomes" id="UP000292564">
    <property type="component" value="Unassembled WGS sequence"/>
</dbReference>
<dbReference type="InterPro" id="IPR029063">
    <property type="entry name" value="SAM-dependent_MTases_sf"/>
</dbReference>
<evidence type="ECO:0000313" key="4">
    <source>
        <dbReference type="EMBL" id="RZU50691.1"/>
    </source>
</evidence>
<reference evidence="4 5" key="1">
    <citation type="submission" date="2019-02" db="EMBL/GenBank/DDBJ databases">
        <title>Sequencing the genomes of 1000 actinobacteria strains.</title>
        <authorList>
            <person name="Klenk H.-P."/>
        </authorList>
    </citation>
    <scope>NUCLEOTIDE SEQUENCE [LARGE SCALE GENOMIC DNA]</scope>
    <source>
        <strain evidence="4 5">DSM 45162</strain>
    </source>
</reference>
<dbReference type="AlphaFoldDB" id="A0A4Q7ZJM1"/>
<name>A0A4Q7ZJM1_9ACTN</name>
<dbReference type="PANTHER" id="PTHR43861">
    <property type="entry name" value="TRANS-ACONITATE 2-METHYLTRANSFERASE-RELATED"/>
    <property type="match status" value="1"/>
</dbReference>
<gene>
    <name evidence="4" type="ORF">EV385_2470</name>
</gene>
<evidence type="ECO:0000259" key="3">
    <source>
        <dbReference type="Pfam" id="PF13649"/>
    </source>
</evidence>
<dbReference type="EMBL" id="SHKY01000001">
    <property type="protein sequence ID" value="RZU50691.1"/>
    <property type="molecule type" value="Genomic_DNA"/>
</dbReference>
<protein>
    <submittedName>
        <fullName evidence="4">Methyltransferase family protein</fullName>
    </submittedName>
</protein>